<accession>A0A2G5I935</accession>
<dbReference type="AlphaFoldDB" id="A0A2G5I935"/>
<proteinExistence type="predicted"/>
<evidence type="ECO:0000313" key="1">
    <source>
        <dbReference type="EMBL" id="PIB01305.1"/>
    </source>
</evidence>
<dbReference type="Proteomes" id="UP000230605">
    <property type="component" value="Chromosome 1"/>
</dbReference>
<comment type="caution">
    <text evidence="1">The sequence shown here is derived from an EMBL/GenBank/DDBJ whole genome shotgun (WGS) entry which is preliminary data.</text>
</comment>
<name>A0A2G5I935_CERBT</name>
<organism evidence="1 2">
    <name type="scientific">Cercospora beticola</name>
    <name type="common">Sugarbeet leaf spot fungus</name>
    <dbReference type="NCBI Taxonomy" id="122368"/>
    <lineage>
        <taxon>Eukaryota</taxon>
        <taxon>Fungi</taxon>
        <taxon>Dikarya</taxon>
        <taxon>Ascomycota</taxon>
        <taxon>Pezizomycotina</taxon>
        <taxon>Dothideomycetes</taxon>
        <taxon>Dothideomycetidae</taxon>
        <taxon>Mycosphaerellales</taxon>
        <taxon>Mycosphaerellaceae</taxon>
        <taxon>Cercospora</taxon>
    </lineage>
</organism>
<evidence type="ECO:0008006" key="3">
    <source>
        <dbReference type="Google" id="ProtNLM"/>
    </source>
</evidence>
<sequence length="314" mass="36001">MTYYKVSSIEFEVAAKPYANMSSHKQIDVTQDIMQQLPGEVVAHIASFTEKKDLNNLRLASSDAAAKSSIEFAKQNLKHLHVNIRIQDDDSTDFGRFDLSDIEDALKIIEDNNRASFVEEVTFGDNLDWDSTPYISPDQVFGSREMTKTRTLLMTLFSKLTSIRKVSFAFNFEPFTDFLMRALEDSKHLQLTSLNLCHGGLMHAYDLSQVLRTFSKTLRSLHLHNHSLRWNEWQAILENVRDDLQIEEFSIKSAIVKQSMYHPNLLDFKASSNDHDPDLPEGESYCFEWDSVVMVGKTAVKRSTQMLLIMLPGY</sequence>
<dbReference type="OrthoDB" id="3650291at2759"/>
<gene>
    <name evidence="1" type="ORF">CB0940_00322</name>
</gene>
<reference evidence="1 2" key="1">
    <citation type="submission" date="2015-10" db="EMBL/GenBank/DDBJ databases">
        <title>The cercosporin biosynthetic gene cluster was horizontally transferred to several fungal lineages and shown to be expanded in Cercospora beticola based on microsynteny with recipient genomes.</title>
        <authorList>
            <person name="De Jonge R."/>
            <person name="Ebert M.K."/>
            <person name="Suttle J.C."/>
            <person name="Jurick Ii W.M."/>
            <person name="Secor G.A."/>
            <person name="Thomma B.P."/>
            <person name="Van De Peer Y."/>
            <person name="Bolton M.D."/>
        </authorList>
    </citation>
    <scope>NUCLEOTIDE SEQUENCE [LARGE SCALE GENOMIC DNA]</scope>
    <source>
        <strain evidence="1 2">09-40</strain>
    </source>
</reference>
<evidence type="ECO:0000313" key="2">
    <source>
        <dbReference type="Proteomes" id="UP000230605"/>
    </source>
</evidence>
<dbReference type="SUPFAM" id="SSF52047">
    <property type="entry name" value="RNI-like"/>
    <property type="match status" value="1"/>
</dbReference>
<protein>
    <recommendedName>
        <fullName evidence="3">F-box domain-containing protein</fullName>
    </recommendedName>
</protein>
<dbReference type="EMBL" id="LKMD01000100">
    <property type="protein sequence ID" value="PIB01305.1"/>
    <property type="molecule type" value="Genomic_DNA"/>
</dbReference>